<dbReference type="OrthoDB" id="7452571at2"/>
<organism evidence="3 4">
    <name type="scientific">Phenylobacterium kunshanense</name>
    <dbReference type="NCBI Taxonomy" id="1445034"/>
    <lineage>
        <taxon>Bacteria</taxon>
        <taxon>Pseudomonadati</taxon>
        <taxon>Pseudomonadota</taxon>
        <taxon>Alphaproteobacteria</taxon>
        <taxon>Caulobacterales</taxon>
        <taxon>Caulobacteraceae</taxon>
        <taxon>Phenylobacterium</taxon>
    </lineage>
</organism>
<evidence type="ECO:0000313" key="4">
    <source>
        <dbReference type="Proteomes" id="UP000249524"/>
    </source>
</evidence>
<feature type="compositionally biased region" description="Low complexity" evidence="1">
    <location>
        <begin position="69"/>
        <end position="79"/>
    </location>
</feature>
<feature type="chain" id="PRO_5016460456" evidence="2">
    <location>
        <begin position="23"/>
        <end position="219"/>
    </location>
</feature>
<comment type="caution">
    <text evidence="3">The sequence shown here is derived from an EMBL/GenBank/DDBJ whole genome shotgun (WGS) entry which is preliminary data.</text>
</comment>
<gene>
    <name evidence="3" type="ORF">DJ019_10415</name>
</gene>
<name>A0A328BK81_9CAUL</name>
<proteinExistence type="predicted"/>
<dbReference type="EMBL" id="QFYS01000004">
    <property type="protein sequence ID" value="RAK65378.1"/>
    <property type="molecule type" value="Genomic_DNA"/>
</dbReference>
<evidence type="ECO:0000313" key="3">
    <source>
        <dbReference type="EMBL" id="RAK65378.1"/>
    </source>
</evidence>
<keyword evidence="4" id="KW-1185">Reference proteome</keyword>
<keyword evidence="2" id="KW-0732">Signal</keyword>
<reference evidence="3 4" key="1">
    <citation type="submission" date="2018-05" db="EMBL/GenBank/DDBJ databases">
        <authorList>
            <person name="Lanie J.A."/>
            <person name="Ng W.-L."/>
            <person name="Kazmierczak K.M."/>
            <person name="Andrzejewski T.M."/>
            <person name="Davidsen T.M."/>
            <person name="Wayne K.J."/>
            <person name="Tettelin H."/>
            <person name="Glass J.I."/>
            <person name="Rusch D."/>
            <person name="Podicherti R."/>
            <person name="Tsui H.-C.T."/>
            <person name="Winkler M.E."/>
        </authorList>
    </citation>
    <scope>NUCLEOTIDE SEQUENCE [LARGE SCALE GENOMIC DNA]</scope>
    <source>
        <strain evidence="3 4">BUT-10</strain>
    </source>
</reference>
<protein>
    <submittedName>
        <fullName evidence="3">Uncharacterized protein</fullName>
    </submittedName>
</protein>
<dbReference type="AlphaFoldDB" id="A0A328BK81"/>
<dbReference type="Proteomes" id="UP000249524">
    <property type="component" value="Unassembled WGS sequence"/>
</dbReference>
<dbReference type="RefSeq" id="WP_111275974.1">
    <property type="nucleotide sequence ID" value="NZ_QFYS01000004.1"/>
</dbReference>
<evidence type="ECO:0000256" key="1">
    <source>
        <dbReference type="SAM" id="MobiDB-lite"/>
    </source>
</evidence>
<feature type="signal peptide" evidence="2">
    <location>
        <begin position="1"/>
        <end position="22"/>
    </location>
</feature>
<evidence type="ECO:0000256" key="2">
    <source>
        <dbReference type="SAM" id="SignalP"/>
    </source>
</evidence>
<feature type="region of interest" description="Disordered" evidence="1">
    <location>
        <begin position="47"/>
        <end position="87"/>
    </location>
</feature>
<sequence>MSKILNAALCIGALATVSPSSAAAQGSFLKNLARQAAAAAIQNAAQAPAQAGATPDAESAPVEASGDQPPAEEAPATGPAPWPVNLGSRSVTSPMRLEFSPETKAAKDAFLEFSKVRCNDCEGGYAYDAWAQHHVKVGYEYNAFHNKVGGLAMGQSITWTGAAATGSITVVGETPIKGWRCKQLKWELKKGTQRAERPGLYCVSPSSAGTAKENWLDVF</sequence>
<accession>A0A328BK81</accession>